<feature type="signal peptide" evidence="2">
    <location>
        <begin position="1"/>
        <end position="22"/>
    </location>
</feature>
<dbReference type="InterPro" id="IPR007110">
    <property type="entry name" value="Ig-like_dom"/>
</dbReference>
<dbReference type="GO" id="GO:0016301">
    <property type="term" value="F:kinase activity"/>
    <property type="evidence" value="ECO:0007669"/>
    <property type="project" value="UniProtKB-KW"/>
</dbReference>
<feature type="chain" id="PRO_5006128247" evidence="2">
    <location>
        <begin position="23"/>
        <end position="162"/>
    </location>
</feature>
<accession>A0A0P6IUU0</accession>
<keyword evidence="1" id="KW-0393">Immunoglobulin domain</keyword>
<dbReference type="PROSITE" id="PS50835">
    <property type="entry name" value="IG_LIKE"/>
    <property type="match status" value="1"/>
</dbReference>
<dbReference type="InParanoid" id="A0A0P6IUU0"/>
<proteinExistence type="evidence at transcript level"/>
<dbReference type="AlphaFoldDB" id="A0A0P6IUU0"/>
<keyword evidence="4" id="KW-0418">Kinase</keyword>
<dbReference type="Gene3D" id="2.60.40.10">
    <property type="entry name" value="Immunoglobulins"/>
    <property type="match status" value="1"/>
</dbReference>
<dbReference type="InterPro" id="IPR003599">
    <property type="entry name" value="Ig_sub"/>
</dbReference>
<dbReference type="PANTHER" id="PTHR10075">
    <property type="entry name" value="BASIGIN RELATED"/>
    <property type="match status" value="1"/>
</dbReference>
<dbReference type="SMART" id="SM00408">
    <property type="entry name" value="IGc2"/>
    <property type="match status" value="1"/>
</dbReference>
<protein>
    <submittedName>
        <fullName evidence="4">Putative tyrosine-protein kinase-like otk</fullName>
    </submittedName>
</protein>
<dbReference type="InterPro" id="IPR036179">
    <property type="entry name" value="Ig-like_dom_sf"/>
</dbReference>
<dbReference type="InterPro" id="IPR003598">
    <property type="entry name" value="Ig_sub2"/>
</dbReference>
<evidence type="ECO:0000256" key="2">
    <source>
        <dbReference type="SAM" id="SignalP"/>
    </source>
</evidence>
<organism evidence="4">
    <name type="scientific">Aedes aegypti</name>
    <name type="common">Yellowfever mosquito</name>
    <name type="synonym">Culex aegypti</name>
    <dbReference type="NCBI Taxonomy" id="7159"/>
    <lineage>
        <taxon>Eukaryota</taxon>
        <taxon>Metazoa</taxon>
        <taxon>Ecdysozoa</taxon>
        <taxon>Arthropoda</taxon>
        <taxon>Hexapoda</taxon>
        <taxon>Insecta</taxon>
        <taxon>Pterygota</taxon>
        <taxon>Neoptera</taxon>
        <taxon>Endopterygota</taxon>
        <taxon>Diptera</taxon>
        <taxon>Nematocera</taxon>
        <taxon>Culicoidea</taxon>
        <taxon>Culicidae</taxon>
        <taxon>Culicinae</taxon>
        <taxon>Aedini</taxon>
        <taxon>Aedes</taxon>
        <taxon>Stegomyia</taxon>
    </lineage>
</organism>
<reference evidence="4" key="1">
    <citation type="journal article" date="2016" name="PLoS ONE">
        <title>A Deep Insight into the Sialome of Male and Female Aedes aegypti Mosquitoes.</title>
        <authorList>
            <person name="Ribeiro J.M."/>
            <person name="Martin-Martin I."/>
            <person name="Arca B."/>
            <person name="Calvo E."/>
        </authorList>
    </citation>
    <scope>NUCLEOTIDE SEQUENCE</scope>
    <source>
        <strain evidence="4">Liverpool</strain>
        <tissue evidence="4">Salivary glands</tissue>
    </source>
</reference>
<dbReference type="SUPFAM" id="SSF48726">
    <property type="entry name" value="Immunoglobulin"/>
    <property type="match status" value="1"/>
</dbReference>
<dbReference type="EMBL" id="GDUN01001019">
    <property type="protein sequence ID" value="JAN94900.1"/>
    <property type="molecule type" value="mRNA"/>
</dbReference>
<evidence type="ECO:0000259" key="3">
    <source>
        <dbReference type="PROSITE" id="PS50835"/>
    </source>
</evidence>
<feature type="non-terminal residue" evidence="4">
    <location>
        <position position="162"/>
    </location>
</feature>
<dbReference type="SMART" id="SM00409">
    <property type="entry name" value="IG"/>
    <property type="match status" value="1"/>
</dbReference>
<evidence type="ECO:0000313" key="4">
    <source>
        <dbReference type="EMBL" id="JAN94900.1"/>
    </source>
</evidence>
<keyword evidence="2" id="KW-0732">Signal</keyword>
<keyword evidence="4" id="KW-0808">Transferase</keyword>
<dbReference type="VEuPathDB" id="VectorBase:AAEL007876"/>
<dbReference type="InterPro" id="IPR013783">
    <property type="entry name" value="Ig-like_fold"/>
</dbReference>
<name>A0A0P6IUU0_AEDAE</name>
<dbReference type="Pfam" id="PF13927">
    <property type="entry name" value="Ig_3"/>
    <property type="match status" value="1"/>
</dbReference>
<evidence type="ECO:0000256" key="1">
    <source>
        <dbReference type="ARBA" id="ARBA00023319"/>
    </source>
</evidence>
<dbReference type="GO" id="GO:0048468">
    <property type="term" value="P:cell development"/>
    <property type="evidence" value="ECO:0007669"/>
    <property type="project" value="UniProtKB-ARBA"/>
</dbReference>
<feature type="domain" description="Ig-like" evidence="3">
    <location>
        <begin position="44"/>
        <end position="146"/>
    </location>
</feature>
<sequence>MCNKSSLRIVVVALSAFFVMNCTQNYALGGISFRIDLETSKGLPTVFYLSGPIGKGSVSFVQGEFQFTVLPKHTQVYEGESVVFQCRAFFDDEIDFSWTLNGNPIRLDRRVYLNGSNLHINGVSQRSDGGDYVCLATARSSGARVATPPAKLDIIRTSAPVV</sequence>
<dbReference type="PANTHER" id="PTHR10075:SF14">
    <property type="entry name" value="CELL ADHESION MOLECULE DSCAM2-RELATED"/>
    <property type="match status" value="1"/>
</dbReference>